<keyword evidence="6 15" id="KW-0547">Nucleotide-binding</keyword>
<evidence type="ECO:0000256" key="7">
    <source>
        <dbReference type="ARBA" id="ARBA00022840"/>
    </source>
</evidence>
<dbReference type="InterPro" id="IPR011006">
    <property type="entry name" value="CheY-like_superfamily"/>
</dbReference>
<evidence type="ECO:0000256" key="12">
    <source>
        <dbReference type="ARBA" id="ARBA00023163"/>
    </source>
</evidence>
<feature type="modified residue" description="4-aspartylphosphate" evidence="14">
    <location>
        <position position="52"/>
    </location>
</feature>
<dbReference type="PRINTS" id="PR01590">
    <property type="entry name" value="HTHFIS"/>
</dbReference>
<evidence type="ECO:0000256" key="5">
    <source>
        <dbReference type="ARBA" id="ARBA00022553"/>
    </source>
</evidence>
<evidence type="ECO:0000313" key="18">
    <source>
        <dbReference type="EMBL" id="RCL45174.1"/>
    </source>
</evidence>
<evidence type="ECO:0000256" key="14">
    <source>
        <dbReference type="PROSITE-ProRule" id="PRU00169"/>
    </source>
</evidence>
<dbReference type="Proteomes" id="UP000252915">
    <property type="component" value="Unassembled WGS sequence"/>
</dbReference>
<dbReference type="GO" id="GO:0000156">
    <property type="term" value="F:phosphorelay response regulator activity"/>
    <property type="evidence" value="ECO:0007669"/>
    <property type="project" value="UniProtKB-UniRule"/>
</dbReference>
<feature type="domain" description="Sigma-54 factor interaction" evidence="16">
    <location>
        <begin position="134"/>
        <end position="363"/>
    </location>
</feature>
<dbReference type="GO" id="GO:0005524">
    <property type="term" value="F:ATP binding"/>
    <property type="evidence" value="ECO:0007669"/>
    <property type="project" value="UniProtKB-KW"/>
</dbReference>
<dbReference type="InterPro" id="IPR027417">
    <property type="entry name" value="P-loop_NTPase"/>
</dbReference>
<dbReference type="Pfam" id="PF02954">
    <property type="entry name" value="HTH_8"/>
    <property type="match status" value="1"/>
</dbReference>
<dbReference type="PANTHER" id="PTHR32071">
    <property type="entry name" value="TRANSCRIPTIONAL REGULATORY PROTEIN"/>
    <property type="match status" value="1"/>
</dbReference>
<evidence type="ECO:0000259" key="17">
    <source>
        <dbReference type="PROSITE" id="PS50110"/>
    </source>
</evidence>
<dbReference type="Pfam" id="PF00158">
    <property type="entry name" value="Sigma54_activat"/>
    <property type="match status" value="1"/>
</dbReference>
<dbReference type="EMBL" id="QOPI01000004">
    <property type="protein sequence ID" value="RCL45174.1"/>
    <property type="molecule type" value="Genomic_DNA"/>
</dbReference>
<dbReference type="PROSITE" id="PS00688">
    <property type="entry name" value="SIGMA54_INTERACT_3"/>
    <property type="match status" value="1"/>
</dbReference>
<dbReference type="GO" id="GO:0043565">
    <property type="term" value="F:sequence-specific DNA binding"/>
    <property type="evidence" value="ECO:0007669"/>
    <property type="project" value="InterPro"/>
</dbReference>
<dbReference type="GO" id="GO:0006808">
    <property type="term" value="P:regulation of nitrogen utilization"/>
    <property type="evidence" value="ECO:0007669"/>
    <property type="project" value="UniProtKB-UniRule"/>
</dbReference>
<keyword evidence="5 14" id="KW-0597">Phosphoprotein</keyword>
<dbReference type="SMART" id="SM00382">
    <property type="entry name" value="AAA"/>
    <property type="match status" value="1"/>
</dbReference>
<evidence type="ECO:0000256" key="1">
    <source>
        <dbReference type="ARBA" id="ARBA00004496"/>
    </source>
</evidence>
<evidence type="ECO:0000256" key="6">
    <source>
        <dbReference type="ARBA" id="ARBA00022741"/>
    </source>
</evidence>
<proteinExistence type="predicted"/>
<reference evidence="18 19" key="1">
    <citation type="journal article" date="2018" name="Microbiome">
        <title>Fine metagenomic profile of the Mediterranean stratified and mixed water columns revealed by assembly and recruitment.</title>
        <authorList>
            <person name="Haro-Moreno J.M."/>
            <person name="Lopez-Perez M."/>
            <person name="De La Torre J.R."/>
            <person name="Picazo A."/>
            <person name="Camacho A."/>
            <person name="Rodriguez-Valera F."/>
        </authorList>
    </citation>
    <scope>NUCLEOTIDE SEQUENCE [LARGE SCALE GENOMIC DNA]</scope>
    <source>
        <strain evidence="18">MED-G78</strain>
    </source>
</reference>
<evidence type="ECO:0000256" key="11">
    <source>
        <dbReference type="ARBA" id="ARBA00023159"/>
    </source>
</evidence>
<evidence type="ECO:0000256" key="15">
    <source>
        <dbReference type="RuleBase" id="RU365013"/>
    </source>
</evidence>
<keyword evidence="3 15" id="KW-0963">Cytoplasm</keyword>
<dbReference type="InterPro" id="IPR010114">
    <property type="entry name" value="Transcript_reg_NtrC"/>
</dbReference>
<keyword evidence="8 15" id="KW-0902">Two-component regulatory system</keyword>
<dbReference type="FunFam" id="3.40.50.2300:FF:000018">
    <property type="entry name" value="DNA-binding transcriptional regulator NtrC"/>
    <property type="match status" value="1"/>
</dbReference>
<feature type="domain" description="Response regulatory" evidence="17">
    <location>
        <begin position="3"/>
        <end position="117"/>
    </location>
</feature>
<evidence type="ECO:0000259" key="16">
    <source>
        <dbReference type="PROSITE" id="PS50045"/>
    </source>
</evidence>
<dbReference type="FunFam" id="3.40.50.300:FF:000006">
    <property type="entry name" value="DNA-binding transcriptional regulator NtrC"/>
    <property type="match status" value="1"/>
</dbReference>
<dbReference type="InterPro" id="IPR025944">
    <property type="entry name" value="Sigma_54_int_dom_CS"/>
</dbReference>
<protein>
    <recommendedName>
        <fullName evidence="2 15">DNA-binding transcriptional regulator NtrC</fullName>
    </recommendedName>
    <alternativeName>
        <fullName evidence="15">Nitrogen regulation protein NR(I)</fullName>
    </alternativeName>
</protein>
<dbReference type="GO" id="GO:0006355">
    <property type="term" value="P:regulation of DNA-templated transcription"/>
    <property type="evidence" value="ECO:0007669"/>
    <property type="project" value="InterPro"/>
</dbReference>
<comment type="function">
    <text evidence="15">Member of the two-component regulatory system NtrB/NtrC, which controls expression of the nitrogen-regulated (ntr) genes in response to nitrogen limitation. Phosphorylated NtrC binds directly to DNA and stimulates the formation of open promoter-sigma54-RNA polymerase complexes.</text>
</comment>
<keyword evidence="4 15" id="KW-0678">Repressor</keyword>
<dbReference type="AlphaFoldDB" id="A0A368C7U8"/>
<organism evidence="18 19">
    <name type="scientific">SAR86 cluster bacterium</name>
    <dbReference type="NCBI Taxonomy" id="2030880"/>
    <lineage>
        <taxon>Bacteria</taxon>
        <taxon>Pseudomonadati</taxon>
        <taxon>Pseudomonadota</taxon>
        <taxon>Gammaproteobacteria</taxon>
        <taxon>SAR86 cluster</taxon>
    </lineage>
</organism>
<dbReference type="Gene3D" id="1.10.10.60">
    <property type="entry name" value="Homeodomain-like"/>
    <property type="match status" value="1"/>
</dbReference>
<dbReference type="InterPro" id="IPR025943">
    <property type="entry name" value="Sigma_54_int_dom_ATP-bd_2"/>
</dbReference>
<evidence type="ECO:0000313" key="19">
    <source>
        <dbReference type="Proteomes" id="UP000252915"/>
    </source>
</evidence>
<dbReference type="PROSITE" id="PS00675">
    <property type="entry name" value="SIGMA54_INTERACT_1"/>
    <property type="match status" value="1"/>
</dbReference>
<dbReference type="SUPFAM" id="SSF46689">
    <property type="entry name" value="Homeodomain-like"/>
    <property type="match status" value="1"/>
</dbReference>
<dbReference type="InterPro" id="IPR025662">
    <property type="entry name" value="Sigma_54_int_dom_ATP-bd_1"/>
</dbReference>
<keyword evidence="13 15" id="KW-0535">Nitrogen fixation</keyword>
<dbReference type="GO" id="GO:0005737">
    <property type="term" value="C:cytoplasm"/>
    <property type="evidence" value="ECO:0007669"/>
    <property type="project" value="UniProtKB-SubCell"/>
</dbReference>
<evidence type="ECO:0000256" key="9">
    <source>
        <dbReference type="ARBA" id="ARBA00023015"/>
    </source>
</evidence>
<keyword evidence="7 15" id="KW-0067">ATP-binding</keyword>
<dbReference type="NCBIfam" id="TIGR01818">
    <property type="entry name" value="ntrC"/>
    <property type="match status" value="1"/>
</dbReference>
<dbReference type="InterPro" id="IPR002197">
    <property type="entry name" value="HTH_Fis"/>
</dbReference>
<dbReference type="Pfam" id="PF00072">
    <property type="entry name" value="Response_reg"/>
    <property type="match status" value="1"/>
</dbReference>
<dbReference type="InterPro" id="IPR001789">
    <property type="entry name" value="Sig_transdc_resp-reg_receiver"/>
</dbReference>
<accession>A0A368C7U8</accession>
<dbReference type="PROSITE" id="PS50045">
    <property type="entry name" value="SIGMA54_INTERACT_4"/>
    <property type="match status" value="1"/>
</dbReference>
<dbReference type="SUPFAM" id="SSF52172">
    <property type="entry name" value="CheY-like"/>
    <property type="match status" value="1"/>
</dbReference>
<dbReference type="PANTHER" id="PTHR32071:SF95">
    <property type="entry name" value="DNA-BINDING TRANSCRIPTIONAL REGULATOR NTRC"/>
    <property type="match status" value="1"/>
</dbReference>
<dbReference type="Gene3D" id="3.40.50.300">
    <property type="entry name" value="P-loop containing nucleotide triphosphate hydrolases"/>
    <property type="match status" value="1"/>
</dbReference>
<dbReference type="InterPro" id="IPR009057">
    <property type="entry name" value="Homeodomain-like_sf"/>
</dbReference>
<evidence type="ECO:0000256" key="10">
    <source>
        <dbReference type="ARBA" id="ARBA00023125"/>
    </source>
</evidence>
<dbReference type="Gene3D" id="3.40.50.2300">
    <property type="match status" value="1"/>
</dbReference>
<evidence type="ECO:0000256" key="2">
    <source>
        <dbReference type="ARBA" id="ARBA00019059"/>
    </source>
</evidence>
<dbReference type="SUPFAM" id="SSF52540">
    <property type="entry name" value="P-loop containing nucleoside triphosphate hydrolases"/>
    <property type="match status" value="1"/>
</dbReference>
<evidence type="ECO:0000256" key="4">
    <source>
        <dbReference type="ARBA" id="ARBA00022491"/>
    </source>
</evidence>
<dbReference type="Pfam" id="PF25601">
    <property type="entry name" value="AAA_lid_14"/>
    <property type="match status" value="1"/>
</dbReference>
<keyword evidence="12 15" id="KW-0804">Transcription</keyword>
<evidence type="ECO:0000256" key="8">
    <source>
        <dbReference type="ARBA" id="ARBA00023012"/>
    </source>
</evidence>
<dbReference type="CDD" id="cd00009">
    <property type="entry name" value="AAA"/>
    <property type="match status" value="1"/>
</dbReference>
<keyword evidence="11 15" id="KW-0010">Activator</keyword>
<dbReference type="InterPro" id="IPR003593">
    <property type="entry name" value="AAA+_ATPase"/>
</dbReference>
<name>A0A368C7U8_9GAMM</name>
<keyword evidence="9 15" id="KW-0805">Transcription regulation</keyword>
<gene>
    <name evidence="15 18" type="primary">ntrC</name>
    <name evidence="18" type="ORF">DBW92_01360</name>
</gene>
<dbReference type="PROSITE" id="PS50110">
    <property type="entry name" value="RESPONSE_REGULATORY"/>
    <property type="match status" value="1"/>
</dbReference>
<keyword evidence="10 15" id="KW-0238">DNA-binding</keyword>
<dbReference type="InterPro" id="IPR002078">
    <property type="entry name" value="Sigma_54_int"/>
</dbReference>
<comment type="subcellular location">
    <subcellularLocation>
        <location evidence="1 15">Cytoplasm</location>
    </subcellularLocation>
</comment>
<comment type="caution">
    <text evidence="18">The sequence shown here is derived from an EMBL/GenBank/DDBJ whole genome shotgun (WGS) entry which is preliminary data.</text>
</comment>
<evidence type="ECO:0000256" key="3">
    <source>
        <dbReference type="ARBA" id="ARBA00022490"/>
    </source>
</evidence>
<dbReference type="SMART" id="SM00448">
    <property type="entry name" value="REC"/>
    <property type="match status" value="1"/>
</dbReference>
<dbReference type="Gene3D" id="1.10.8.60">
    <property type="match status" value="1"/>
</dbReference>
<dbReference type="InterPro" id="IPR058031">
    <property type="entry name" value="AAA_lid_NorR"/>
</dbReference>
<sequence length="459" mass="51468">MHKIWVADDDAAIRTILEESLNTAGFETTIFPDADSLIDNLNTSQPDLVITDIKMPGTHGYDLLKHFNDNYEDIPVIVMTAFTDMQAAIDSYGGGAFEYMPKPFDLNEATDIINRALEGKPKTKGLKGKPSSEIIGNANSMQLVFRAIGKLSNTNATVLIQGESGTGKELIAKSLHKNSPRHDMPFVALNMADIPKELIESELFGHEKGAFTGAVEKRIGRFEQANGGTLFLDEIGDMPLECQTRLLRVLSNKEFYRVGGDKPIKVDVRILAATHQDLHSLVSLAKFREDLFYRLNVIRIEVPKLKERIDDIKLLATAFLKMHSDSLGEELRVLSKEALEVLEKYNWPGNVRQLENICYWLTLMSPTQNIKVEDLPNEIKDFDNLEDDLPTDWEKGFSIWLKNLSNSKDSNLLDIVGPKLDKMLIKTALEKTNGRKNDAAVLLGWGRNTLSKKIKELGL</sequence>
<dbReference type="PROSITE" id="PS00676">
    <property type="entry name" value="SIGMA54_INTERACT_2"/>
    <property type="match status" value="1"/>
</dbReference>
<evidence type="ECO:0000256" key="13">
    <source>
        <dbReference type="ARBA" id="ARBA00023231"/>
    </source>
</evidence>